<evidence type="ECO:0000313" key="2">
    <source>
        <dbReference type="EMBL" id="KAG8236209.1"/>
    </source>
</evidence>
<gene>
    <name evidence="2" type="ORF">J437_LFUL016213</name>
</gene>
<dbReference type="OrthoDB" id="6363232at2759"/>
<feature type="compositionally biased region" description="Basic and acidic residues" evidence="1">
    <location>
        <begin position="90"/>
        <end position="115"/>
    </location>
</feature>
<feature type="compositionally biased region" description="Low complexity" evidence="1">
    <location>
        <begin position="498"/>
        <end position="510"/>
    </location>
</feature>
<feature type="region of interest" description="Disordered" evidence="1">
    <location>
        <begin position="845"/>
        <end position="867"/>
    </location>
</feature>
<proteinExistence type="predicted"/>
<sequence length="1426" mass="158229">MSNYDTLWNWKVIYRTRNNPQIAHQTGQTFCRWSKMAALRFPWGSTILFATVILCLSRQPLTEGAKAEESLTLQAEQATHGRPTQQHISNVDHHELHPIKNDYGLRTEPLSDSKRAQRNGVPVESTTTSRRSTVRRIKVGSRVPVTTTSKPSNDDTGDGMLMADAGGKSSGAEDGGNEEKKTLAQQVAEGKYGLIQELLPNTVERPGVISYASNPEVPKDTADNLGGLGQEDIWLAEDHVLVLAGGSFRDKGGGLEHPWPPIDNYVAPRRQVKIPENPRIPPPFPVQLREGEPPRFIGDNAPPFTDNIDYPDFQNQGNYPTGPLQPGPWTSNGSYPSEVPQRPATGVEPGGPYPPTPLRPQAPGQGPPLPPAHYLPYPPPPFPPQNGNFTPPLRPPVPFPPTGNLTEPFDEDDPSFYYPPPYDFYYPNDNSTEIPPGPLVPGIVLPPPPDFFAPLNETSRKEKRPPTTKVPPMTKKIQGIDYKTGGNTRQRYRPTIPPKTKAPTISTPGLSYLPVTTTTVETPTITPKRVRPIHVKQRPAQRPRVVVQEHSNLVTTPQVEVIPATVTPLPFTSEEPEQNIGGKTLDLSKLHHVQEKYPTRNNEPLYYYNGPGVSQIVVTSTPRPIFVEEIYNGPKVGVTSAPPKPPKKQIIYIFTAPDQQDVIANQVSSTELPVSLKDHSKYDSQESPRVQTDSLGYKSELPTPPRLENFHNTGSKGQFYDFLPSPIDPGSSRGFRFPDEAPKAVVTPRPTNYLGDLNSEIQNLRQFAFENGAYNSKPTVYYSPTAANSDGYNRTQEEVNQAFRGQIYVPQVNNFQYRPSAYSSQAHPYRSNSDQGSEEVTIVTPKPVSTYPKPGRQRIPPSRGNGEVSIITVKPSVLYSGPVSAQGNQNHQIENLYLRGNGFKPSAYFLTSSAQGNKQQNPSVSIVTPSPQIYNSDSLNEQSYEENPQEDERIRILQSARYSVRPLTASQNPSTYFSSDGSQVIIGENGGHQNDRYPQIYYSSSTPSPPELQNGIRYIYNDQHTGGFVSSTPSPFYDSTPRAPKYISITPEDAKIPPEGRKKIPRPQYEEYFEANRNPSPLSHSGQINGYDQAIHDSIYIQSTTPPTVQTSTRPRFNSQPKFAPYVQGVQNLQNIASSQPQQPVYITPVQHNNNNHQFYVHNTPAPPIQLSQYEPQVTSPKPSVEDAVYIQTTPAPVQYHYPINQQQNIAVTTSAPNFASIFNLPSTTYSPLPSYLTTKDVSLFDDATKNYFTIFGQKIGNQEKESGQGQRFSPTTPLPPLAQGYDESGRGPLVVTTSRPIEPPEERTVVSLVDDIRVNYRDPLPPINPNSEFIAPVRNQPQPPRPSPSPAPALQNSLRGGGALVSYQLPGVDGQGVGGGSRYYFLTPHSVPSVPQQRPFQQDSRHYNQWQRPIYNNYWRGRRSS</sequence>
<comment type="caution">
    <text evidence="2">The sequence shown here is derived from an EMBL/GenBank/DDBJ whole genome shotgun (WGS) entry which is preliminary data.</text>
</comment>
<dbReference type="Proteomes" id="UP000792457">
    <property type="component" value="Unassembled WGS sequence"/>
</dbReference>
<name>A0A8K0PA53_LADFU</name>
<feature type="region of interest" description="Disordered" evidence="1">
    <location>
        <begin position="274"/>
        <end position="422"/>
    </location>
</feature>
<feature type="region of interest" description="Disordered" evidence="1">
    <location>
        <begin position="450"/>
        <end position="510"/>
    </location>
</feature>
<reference evidence="2" key="2">
    <citation type="submission" date="2017-10" db="EMBL/GenBank/DDBJ databases">
        <title>Ladona fulva Genome sequencing and assembly.</title>
        <authorList>
            <person name="Murali S."/>
            <person name="Richards S."/>
            <person name="Bandaranaike D."/>
            <person name="Bellair M."/>
            <person name="Blankenburg K."/>
            <person name="Chao H."/>
            <person name="Dinh H."/>
            <person name="Doddapaneni H."/>
            <person name="Dugan-Rocha S."/>
            <person name="Elkadiri S."/>
            <person name="Gnanaolivu R."/>
            <person name="Hernandez B."/>
            <person name="Skinner E."/>
            <person name="Javaid M."/>
            <person name="Lee S."/>
            <person name="Li M."/>
            <person name="Ming W."/>
            <person name="Munidasa M."/>
            <person name="Muniz J."/>
            <person name="Nguyen L."/>
            <person name="Hughes D."/>
            <person name="Osuji N."/>
            <person name="Pu L.-L."/>
            <person name="Puazo M."/>
            <person name="Qu C."/>
            <person name="Quiroz J."/>
            <person name="Raj R."/>
            <person name="Weissenberger G."/>
            <person name="Xin Y."/>
            <person name="Zou X."/>
            <person name="Han Y."/>
            <person name="Worley K."/>
            <person name="Muzny D."/>
            <person name="Gibbs R."/>
        </authorList>
    </citation>
    <scope>NUCLEOTIDE SEQUENCE</scope>
    <source>
        <strain evidence="2">Sampled in the wild</strain>
    </source>
</reference>
<protein>
    <submittedName>
        <fullName evidence="2">Uncharacterized protein</fullName>
    </submittedName>
</protein>
<feature type="compositionally biased region" description="Pro residues" evidence="1">
    <location>
        <begin position="351"/>
        <end position="384"/>
    </location>
</feature>
<feature type="compositionally biased region" description="Pro residues" evidence="1">
    <location>
        <begin position="392"/>
        <end position="401"/>
    </location>
</feature>
<feature type="compositionally biased region" description="Polar residues" evidence="1">
    <location>
        <begin position="78"/>
        <end position="89"/>
    </location>
</feature>
<feature type="region of interest" description="Disordered" evidence="1">
    <location>
        <begin position="1263"/>
        <end position="1292"/>
    </location>
</feature>
<feature type="region of interest" description="Disordered" evidence="1">
    <location>
        <begin position="675"/>
        <end position="705"/>
    </location>
</feature>
<keyword evidence="3" id="KW-1185">Reference proteome</keyword>
<feature type="compositionally biased region" description="Pro residues" evidence="1">
    <location>
        <begin position="1342"/>
        <end position="1352"/>
    </location>
</feature>
<evidence type="ECO:0000313" key="3">
    <source>
        <dbReference type="Proteomes" id="UP000792457"/>
    </source>
</evidence>
<evidence type="ECO:0000256" key="1">
    <source>
        <dbReference type="SAM" id="MobiDB-lite"/>
    </source>
</evidence>
<feature type="compositionally biased region" description="Basic and acidic residues" evidence="1">
    <location>
        <begin position="676"/>
        <end position="686"/>
    </location>
</feature>
<dbReference type="EMBL" id="KZ308998">
    <property type="protein sequence ID" value="KAG8236209.1"/>
    <property type="molecule type" value="Genomic_DNA"/>
</dbReference>
<accession>A0A8K0PA53</accession>
<feature type="region of interest" description="Disordered" evidence="1">
    <location>
        <begin position="1324"/>
        <end position="1359"/>
    </location>
</feature>
<feature type="region of interest" description="Disordered" evidence="1">
    <location>
        <begin position="78"/>
        <end position="181"/>
    </location>
</feature>
<reference evidence="2" key="1">
    <citation type="submission" date="2013-04" db="EMBL/GenBank/DDBJ databases">
        <authorList>
            <person name="Qu J."/>
            <person name="Murali S.C."/>
            <person name="Bandaranaike D."/>
            <person name="Bellair M."/>
            <person name="Blankenburg K."/>
            <person name="Chao H."/>
            <person name="Dinh H."/>
            <person name="Doddapaneni H."/>
            <person name="Downs B."/>
            <person name="Dugan-Rocha S."/>
            <person name="Elkadiri S."/>
            <person name="Gnanaolivu R.D."/>
            <person name="Hernandez B."/>
            <person name="Javaid M."/>
            <person name="Jayaseelan J.C."/>
            <person name="Lee S."/>
            <person name="Li M."/>
            <person name="Ming W."/>
            <person name="Munidasa M."/>
            <person name="Muniz J."/>
            <person name="Nguyen L."/>
            <person name="Ongeri F."/>
            <person name="Osuji N."/>
            <person name="Pu L.-L."/>
            <person name="Puazo M."/>
            <person name="Qu C."/>
            <person name="Quiroz J."/>
            <person name="Raj R."/>
            <person name="Weissenberger G."/>
            <person name="Xin Y."/>
            <person name="Zou X."/>
            <person name="Han Y."/>
            <person name="Richards S."/>
            <person name="Worley K."/>
            <person name="Muzny D."/>
            <person name="Gibbs R."/>
        </authorList>
    </citation>
    <scope>NUCLEOTIDE SEQUENCE</scope>
    <source>
        <strain evidence="2">Sampled in the wild</strain>
    </source>
</reference>
<organism evidence="2 3">
    <name type="scientific">Ladona fulva</name>
    <name type="common">Scarce chaser dragonfly</name>
    <name type="synonym">Libellula fulva</name>
    <dbReference type="NCBI Taxonomy" id="123851"/>
    <lineage>
        <taxon>Eukaryota</taxon>
        <taxon>Metazoa</taxon>
        <taxon>Ecdysozoa</taxon>
        <taxon>Arthropoda</taxon>
        <taxon>Hexapoda</taxon>
        <taxon>Insecta</taxon>
        <taxon>Pterygota</taxon>
        <taxon>Palaeoptera</taxon>
        <taxon>Odonata</taxon>
        <taxon>Epiprocta</taxon>
        <taxon>Anisoptera</taxon>
        <taxon>Libelluloidea</taxon>
        <taxon>Libellulidae</taxon>
        <taxon>Ladona</taxon>
    </lineage>
</organism>